<feature type="compositionally biased region" description="Basic and acidic residues" evidence="1">
    <location>
        <begin position="197"/>
        <end position="222"/>
    </location>
</feature>
<protein>
    <submittedName>
        <fullName evidence="3">Uncharacterized protein</fullName>
    </submittedName>
</protein>
<feature type="region of interest" description="Disordered" evidence="1">
    <location>
        <begin position="126"/>
        <end position="148"/>
    </location>
</feature>
<evidence type="ECO:0000256" key="1">
    <source>
        <dbReference type="SAM" id="MobiDB-lite"/>
    </source>
</evidence>
<feature type="transmembrane region" description="Helical" evidence="2">
    <location>
        <begin position="12"/>
        <end position="32"/>
    </location>
</feature>
<keyword evidence="2" id="KW-1133">Transmembrane helix</keyword>
<evidence type="ECO:0000256" key="2">
    <source>
        <dbReference type="SAM" id="Phobius"/>
    </source>
</evidence>
<keyword evidence="2" id="KW-0472">Membrane</keyword>
<reference evidence="3 4" key="1">
    <citation type="journal article" date="2019" name="Environ. Microbiol.">
        <title>At the nexus of three kingdoms: the genome of the mycorrhizal fungus Gigaspora margarita provides insights into plant, endobacterial and fungal interactions.</title>
        <authorList>
            <person name="Venice F."/>
            <person name="Ghignone S."/>
            <person name="Salvioli di Fossalunga A."/>
            <person name="Amselem J."/>
            <person name="Novero M."/>
            <person name="Xianan X."/>
            <person name="Sedzielewska Toro K."/>
            <person name="Morin E."/>
            <person name="Lipzen A."/>
            <person name="Grigoriev I.V."/>
            <person name="Henrissat B."/>
            <person name="Martin F.M."/>
            <person name="Bonfante P."/>
        </authorList>
    </citation>
    <scope>NUCLEOTIDE SEQUENCE [LARGE SCALE GENOMIC DNA]</scope>
    <source>
        <strain evidence="3 4">BEG34</strain>
    </source>
</reference>
<organism evidence="3 4">
    <name type="scientific">Gigaspora margarita</name>
    <dbReference type="NCBI Taxonomy" id="4874"/>
    <lineage>
        <taxon>Eukaryota</taxon>
        <taxon>Fungi</taxon>
        <taxon>Fungi incertae sedis</taxon>
        <taxon>Mucoromycota</taxon>
        <taxon>Glomeromycotina</taxon>
        <taxon>Glomeromycetes</taxon>
        <taxon>Diversisporales</taxon>
        <taxon>Gigasporaceae</taxon>
        <taxon>Gigaspora</taxon>
    </lineage>
</organism>
<feature type="transmembrane region" description="Helical" evidence="2">
    <location>
        <begin position="76"/>
        <end position="99"/>
    </location>
</feature>
<evidence type="ECO:0000313" key="4">
    <source>
        <dbReference type="Proteomes" id="UP000439903"/>
    </source>
</evidence>
<keyword evidence="2" id="KW-0812">Transmembrane</keyword>
<dbReference type="AlphaFoldDB" id="A0A8H3XK20"/>
<dbReference type="EMBL" id="WTPW01000915">
    <property type="protein sequence ID" value="KAF0469685.1"/>
    <property type="molecule type" value="Genomic_DNA"/>
</dbReference>
<feature type="compositionally biased region" description="Polar residues" evidence="1">
    <location>
        <begin position="126"/>
        <end position="138"/>
    </location>
</feature>
<evidence type="ECO:0000313" key="3">
    <source>
        <dbReference type="EMBL" id="KAF0469685.1"/>
    </source>
</evidence>
<feature type="region of interest" description="Disordered" evidence="1">
    <location>
        <begin position="184"/>
        <end position="255"/>
    </location>
</feature>
<dbReference type="Proteomes" id="UP000439903">
    <property type="component" value="Unassembled WGS sequence"/>
</dbReference>
<feature type="compositionally biased region" description="Basic and acidic residues" evidence="1">
    <location>
        <begin position="232"/>
        <end position="255"/>
    </location>
</feature>
<dbReference type="OrthoDB" id="2410031at2759"/>
<gene>
    <name evidence="3" type="ORF">F8M41_025516</name>
</gene>
<keyword evidence="4" id="KW-1185">Reference proteome</keyword>
<name>A0A8H3XK20_GIGMA</name>
<sequence length="255" mass="29431">MLIQQIPKKIGSSLFQFSITLFSILFIISSLIQQVNSRIIVDESFSTINQLLIRRQPKRPRKRPIQQKNICEVECWAALLVVGILVLFCLTCIIHDFVVRKRKRKLDVLKKVAELESVKIKKAFSEKQSNNGSTNLDEQTSRDQQMRNIRTGVKQLKESYRIEYRWPKKKRKIMKGLALRNGNGHLESIAEEEEESTEKCDENTEGEKSDTLVDDESVKNISEDGSEDLSGEESKIPEERTLHEINKGKQKEITD</sequence>
<comment type="caution">
    <text evidence="3">The sequence shown here is derived from an EMBL/GenBank/DDBJ whole genome shotgun (WGS) entry which is preliminary data.</text>
</comment>
<proteinExistence type="predicted"/>
<accession>A0A8H3XK20</accession>